<protein>
    <submittedName>
        <fullName evidence="1">Uncharacterized protein</fullName>
    </submittedName>
</protein>
<accession>A0A8S5TC58</accession>
<dbReference type="EMBL" id="BK032791">
    <property type="protein sequence ID" value="DAF60619.1"/>
    <property type="molecule type" value="Genomic_DNA"/>
</dbReference>
<evidence type="ECO:0000313" key="1">
    <source>
        <dbReference type="EMBL" id="DAF60619.1"/>
    </source>
</evidence>
<proteinExistence type="predicted"/>
<sequence length="159" mass="18005">MKAKKKKMILKAWESLEIKEEAEATYGKPVPLNRMAALSIWKTLQTIAATDAMAQFRNPDYFPKYFQPQLLLLIKLDSLAGGGQSEIGQSLFGNSLRKNCQKGKKIESVSAGRNHKLVHDFTVNNLLEGDIFLPQVGLEEFTLFSLNDPLRKGRRKRKL</sequence>
<organism evidence="1">
    <name type="scientific">Siphoviridae sp. ctw757</name>
    <dbReference type="NCBI Taxonomy" id="2827969"/>
    <lineage>
        <taxon>Viruses</taxon>
        <taxon>Duplodnaviria</taxon>
        <taxon>Heunggongvirae</taxon>
        <taxon>Uroviricota</taxon>
        <taxon>Caudoviricetes</taxon>
    </lineage>
</organism>
<name>A0A8S5TC58_9CAUD</name>
<reference evidence="1" key="1">
    <citation type="journal article" date="2021" name="Proc. Natl. Acad. Sci. U.S.A.">
        <title>A Catalog of Tens of Thousands of Viruses from Human Metagenomes Reveals Hidden Associations with Chronic Diseases.</title>
        <authorList>
            <person name="Tisza M.J."/>
            <person name="Buck C.B."/>
        </authorList>
    </citation>
    <scope>NUCLEOTIDE SEQUENCE</scope>
    <source>
        <strain evidence="1">Ctw757</strain>
    </source>
</reference>